<evidence type="ECO:0000256" key="11">
    <source>
        <dbReference type="ARBA" id="ARBA00023125"/>
    </source>
</evidence>
<dbReference type="InterPro" id="IPR041027">
    <property type="entry name" value="FtsK_alpha"/>
</dbReference>
<dbReference type="GO" id="GO:0007059">
    <property type="term" value="P:chromosome segregation"/>
    <property type="evidence" value="ECO:0007669"/>
    <property type="project" value="UniProtKB-KW"/>
</dbReference>
<dbReference type="Gene3D" id="3.40.50.300">
    <property type="entry name" value="P-loop containing nucleotide triphosphate hydrolases"/>
    <property type="match status" value="1"/>
</dbReference>
<dbReference type="InterPro" id="IPR018541">
    <property type="entry name" value="Ftsk_gamma"/>
</dbReference>
<evidence type="ECO:0000256" key="13">
    <source>
        <dbReference type="ARBA" id="ARBA00023306"/>
    </source>
</evidence>
<evidence type="ECO:0000256" key="17">
    <source>
        <dbReference type="SAM" id="MobiDB-lite"/>
    </source>
</evidence>
<evidence type="ECO:0000256" key="3">
    <source>
        <dbReference type="ARBA" id="ARBA00020887"/>
    </source>
</evidence>
<sequence length="1058" mass="113721">MASYNIRQRDPLLDQNTQAMLERRGRELLGIGLLVAALAFTAMFASYTADDPGWMVASEAPVHNWLGRFGAAVASTLYIIGGQGVWGIPVILGIWGVRFVAHIGQDRAPGRIVFAVIAVAFASVFAATHVPGPDWPHPAIGLGGLFGDTMLGALLAVLPVGAGFGLKLLSVIFGAALLTMGLYVTGFDMAELRRIGRFLLIGSTLAYAQVLTLAGRSAAGTLRAAAAMQERARSRREMAAEAHDPAPALIAHGELHPAPLHRANRGVAATQAPAGFAPAPALRGARRVETEPVIEPAQPHHQMAEERAAEPRSGLLSRMPQLIRRAVPVEPLVTAAAASTAASMANAGPEDRIKARINDVIRSRVRPPIQAQSPLQAAISRREPPVNRRGPQPLIATRAPQQPAQGVPASAPQARIALPPEPPVTASDLQALAPAHDGSALQDWQAQDAQDHDWQAQDWQDHDATAPDHALTDVASATPQNAPWDDDARDDFDAMDDDDDYGPEPQIVTVSAPLSRATMPEARRIVQPVTRKPIAPSRQALSEAQPSLRFDETKAVQYELPPLNLLASPDSVQRHTLSEDALEENARMLESVLDDYGVKGEIVSVRPGPVVTMYELEPAPGLKASRVIGLADDIARSMSALSARVSTVPGRSVIGIELPNAWREKVVLREILAARDFGDSNMRLPLALGKDIGGEPIVANLAKMPHLLIAGTTGSGKSVAINTMILSLLYKLTPEECRLIMIDPKMLELSVYDGIPHLLSPVVTDPKKAVVALKWVVGEMEERYRKMSKMGVRNIEGYNGRVREALAKGELFRRTIQTGFDEDTGEPVFETEEFAPVALPYIVVIVDEMADLMMVAGKEIEACIQRLAQMARASGIHLIMATQRPSVDVITGTIKANFPTRISFQVTSKIDSRTILGEMGAEQLLGMGDMLYMAGGGRIGRIHGPFVSDEEVEEIVNHLKSFGPPSYMSGVVEGPPEDSASDIDLVLGLGGNTDGEDALYDQAVSVVAKDRKCSTSYIQRKLGVGYNKAAKLVEQMEEQGVVTPANHVGKREILIPET</sequence>
<accession>A0A8K0VBA9</accession>
<evidence type="ECO:0000313" key="20">
    <source>
        <dbReference type="EMBL" id="MBL4917068.1"/>
    </source>
</evidence>
<comment type="function">
    <text evidence="14">Essential cell division protein that coordinates cell division and chromosome segregation. The N-terminus is involved in assembly of the cell-division machinery. The C-terminus functions as a DNA motor that moves dsDNA in an ATP-dependent manner towards the dif recombination site, which is located within the replication terminus region. Translocation stops specifically at Xer-dif sites, where FtsK interacts with the Xer recombinase, allowing activation of chromosome unlinking by recombination. FtsK orienting polar sequences (KOPS) guide the direction of DNA translocation. FtsK can remove proteins from DNA as it translocates, but translocation stops specifically at XerCD-dif site, thereby preventing removal of XerC and XerD from dif.</text>
</comment>
<evidence type="ECO:0000256" key="9">
    <source>
        <dbReference type="ARBA" id="ARBA00022840"/>
    </source>
</evidence>
<dbReference type="Gene3D" id="3.30.980.40">
    <property type="match status" value="1"/>
</dbReference>
<dbReference type="AlphaFoldDB" id="A0A8K0VBA9"/>
<dbReference type="SMART" id="SM00843">
    <property type="entry name" value="Ftsk_gamma"/>
    <property type="match status" value="1"/>
</dbReference>
<keyword evidence="10 18" id="KW-1133">Transmembrane helix</keyword>
<dbReference type="InterPro" id="IPR002543">
    <property type="entry name" value="FtsK_dom"/>
</dbReference>
<dbReference type="RefSeq" id="WP_202687856.1">
    <property type="nucleotide sequence ID" value="NZ_JAESVN010000002.1"/>
</dbReference>
<dbReference type="Proteomes" id="UP000648908">
    <property type="component" value="Unassembled WGS sequence"/>
</dbReference>
<dbReference type="SUPFAM" id="SSF52540">
    <property type="entry name" value="P-loop containing nucleoside triphosphate hydrolases"/>
    <property type="match status" value="1"/>
</dbReference>
<dbReference type="Pfam" id="PF09397">
    <property type="entry name" value="FtsK_gamma"/>
    <property type="match status" value="1"/>
</dbReference>
<evidence type="ECO:0000256" key="5">
    <source>
        <dbReference type="ARBA" id="ARBA00022618"/>
    </source>
</evidence>
<evidence type="ECO:0000256" key="8">
    <source>
        <dbReference type="ARBA" id="ARBA00022829"/>
    </source>
</evidence>
<evidence type="ECO:0000313" key="21">
    <source>
        <dbReference type="Proteomes" id="UP000648908"/>
    </source>
</evidence>
<dbReference type="GO" id="GO:0051301">
    <property type="term" value="P:cell division"/>
    <property type="evidence" value="ECO:0007669"/>
    <property type="project" value="UniProtKB-KW"/>
</dbReference>
<dbReference type="PROSITE" id="PS50901">
    <property type="entry name" value="FTSK"/>
    <property type="match status" value="1"/>
</dbReference>
<keyword evidence="12 18" id="KW-0472">Membrane</keyword>
<evidence type="ECO:0000256" key="12">
    <source>
        <dbReference type="ARBA" id="ARBA00023136"/>
    </source>
</evidence>
<dbReference type="EMBL" id="JAESVN010000002">
    <property type="protein sequence ID" value="MBL4917068.1"/>
    <property type="molecule type" value="Genomic_DNA"/>
</dbReference>
<dbReference type="InterPro" id="IPR003593">
    <property type="entry name" value="AAA+_ATPase"/>
</dbReference>
<dbReference type="PANTHER" id="PTHR22683:SF41">
    <property type="entry name" value="DNA TRANSLOCASE FTSK"/>
    <property type="match status" value="1"/>
</dbReference>
<evidence type="ECO:0000256" key="10">
    <source>
        <dbReference type="ARBA" id="ARBA00022989"/>
    </source>
</evidence>
<dbReference type="Pfam" id="PF13491">
    <property type="entry name" value="FtsK_4TM"/>
    <property type="match status" value="1"/>
</dbReference>
<dbReference type="Pfam" id="PF01580">
    <property type="entry name" value="FtsK_SpoIIIE"/>
    <property type="match status" value="1"/>
</dbReference>
<dbReference type="InterPro" id="IPR036390">
    <property type="entry name" value="WH_DNA-bd_sf"/>
</dbReference>
<keyword evidence="9 16" id="KW-0067">ATP-binding</keyword>
<feature type="transmembrane region" description="Helical" evidence="18">
    <location>
        <begin position="112"/>
        <end position="130"/>
    </location>
</feature>
<evidence type="ECO:0000256" key="6">
    <source>
        <dbReference type="ARBA" id="ARBA00022692"/>
    </source>
</evidence>
<dbReference type="InterPro" id="IPR027417">
    <property type="entry name" value="P-loop_NTPase"/>
</dbReference>
<feature type="transmembrane region" description="Helical" evidence="18">
    <location>
        <begin position="28"/>
        <end position="49"/>
    </location>
</feature>
<dbReference type="InterPro" id="IPR036388">
    <property type="entry name" value="WH-like_DNA-bd_sf"/>
</dbReference>
<dbReference type="PANTHER" id="PTHR22683">
    <property type="entry name" value="SPORULATION PROTEIN RELATED"/>
    <property type="match status" value="1"/>
</dbReference>
<keyword evidence="11" id="KW-0238">DNA-binding</keyword>
<dbReference type="CDD" id="cd01127">
    <property type="entry name" value="TrwB_TraG_TraD_VirD4"/>
    <property type="match status" value="1"/>
</dbReference>
<evidence type="ECO:0000256" key="14">
    <source>
        <dbReference type="ARBA" id="ARBA00024784"/>
    </source>
</evidence>
<gene>
    <name evidence="20" type="ORF">JL811_07500</name>
</gene>
<keyword evidence="4" id="KW-1003">Cell membrane</keyword>
<dbReference type="InterPro" id="IPR025199">
    <property type="entry name" value="FtsK_4TM"/>
</dbReference>
<comment type="similarity">
    <text evidence="2">Belongs to the FtsK/SpoIIIE/SftA family.</text>
</comment>
<reference evidence="20" key="1">
    <citation type="submission" date="2021-01" db="EMBL/GenBank/DDBJ databases">
        <title>Tabrizicola alba sp. nov. a motile alkaliphilic bacterium isolated from a soda lake.</title>
        <authorList>
            <person name="Szuroczki S."/>
            <person name="Abbaszade G."/>
            <person name="Schumann P."/>
            <person name="Toth E."/>
        </authorList>
    </citation>
    <scope>NUCLEOTIDE SEQUENCE</scope>
    <source>
        <strain evidence="20">DMG-N-6</strain>
    </source>
</reference>
<dbReference type="Gene3D" id="1.10.10.10">
    <property type="entry name" value="Winged helix-like DNA-binding domain superfamily/Winged helix DNA-binding domain"/>
    <property type="match status" value="1"/>
</dbReference>
<keyword evidence="7 16" id="KW-0547">Nucleotide-binding</keyword>
<keyword evidence="6 18" id="KW-0812">Transmembrane</keyword>
<keyword evidence="5" id="KW-0132">Cell division</keyword>
<protein>
    <recommendedName>
        <fullName evidence="3">DNA translocase FtsK</fullName>
    </recommendedName>
</protein>
<proteinExistence type="inferred from homology"/>
<evidence type="ECO:0000256" key="18">
    <source>
        <dbReference type="SAM" id="Phobius"/>
    </source>
</evidence>
<dbReference type="GO" id="GO:0005886">
    <property type="term" value="C:plasma membrane"/>
    <property type="evidence" value="ECO:0007669"/>
    <property type="project" value="UniProtKB-SubCell"/>
</dbReference>
<dbReference type="Pfam" id="PF17854">
    <property type="entry name" value="FtsK_alpha"/>
    <property type="match status" value="1"/>
</dbReference>
<organism evidence="20 21">
    <name type="scientific">Szabonella alba</name>
    <dbReference type="NCBI Taxonomy" id="2804194"/>
    <lineage>
        <taxon>Bacteria</taxon>
        <taxon>Pseudomonadati</taxon>
        <taxon>Pseudomonadota</taxon>
        <taxon>Alphaproteobacteria</taxon>
        <taxon>Rhodobacterales</taxon>
        <taxon>Paracoccaceae</taxon>
        <taxon>Szabonella</taxon>
    </lineage>
</organism>
<evidence type="ECO:0000256" key="16">
    <source>
        <dbReference type="PROSITE-ProRule" id="PRU00289"/>
    </source>
</evidence>
<feature type="compositionally biased region" description="Acidic residues" evidence="17">
    <location>
        <begin position="484"/>
        <end position="502"/>
    </location>
</feature>
<dbReference type="GO" id="GO:0003677">
    <property type="term" value="F:DNA binding"/>
    <property type="evidence" value="ECO:0007669"/>
    <property type="project" value="UniProtKB-KW"/>
</dbReference>
<keyword evidence="8" id="KW-0159">Chromosome partition</keyword>
<comment type="subcellular location">
    <subcellularLocation>
        <location evidence="1">Cell membrane</location>
        <topology evidence="1">Multi-pass membrane protein</topology>
    </subcellularLocation>
</comment>
<feature type="transmembrane region" description="Helical" evidence="18">
    <location>
        <begin position="69"/>
        <end position="100"/>
    </location>
</feature>
<feature type="region of interest" description="Disordered" evidence="17">
    <location>
        <begin position="364"/>
        <end position="457"/>
    </location>
</feature>
<evidence type="ECO:0000256" key="1">
    <source>
        <dbReference type="ARBA" id="ARBA00004651"/>
    </source>
</evidence>
<evidence type="ECO:0000259" key="19">
    <source>
        <dbReference type="PROSITE" id="PS50901"/>
    </source>
</evidence>
<dbReference type="InterPro" id="IPR050206">
    <property type="entry name" value="FtsK/SpoIIIE/SftA"/>
</dbReference>
<feature type="transmembrane region" description="Helical" evidence="18">
    <location>
        <begin position="150"/>
        <end position="183"/>
    </location>
</feature>
<evidence type="ECO:0000256" key="2">
    <source>
        <dbReference type="ARBA" id="ARBA00006474"/>
    </source>
</evidence>
<evidence type="ECO:0000256" key="15">
    <source>
        <dbReference type="ARBA" id="ARBA00025923"/>
    </source>
</evidence>
<feature type="binding site" evidence="16">
    <location>
        <begin position="711"/>
        <end position="718"/>
    </location>
    <ligand>
        <name>ATP</name>
        <dbReference type="ChEBI" id="CHEBI:30616"/>
    </ligand>
</feature>
<comment type="caution">
    <text evidence="20">The sequence shown here is derived from an EMBL/GenBank/DDBJ whole genome shotgun (WGS) entry which is preliminary data.</text>
</comment>
<evidence type="ECO:0000256" key="7">
    <source>
        <dbReference type="ARBA" id="ARBA00022741"/>
    </source>
</evidence>
<feature type="region of interest" description="Disordered" evidence="17">
    <location>
        <begin position="476"/>
        <end position="504"/>
    </location>
</feature>
<name>A0A8K0VBA9_9RHOB</name>
<dbReference type="GO" id="GO:0005524">
    <property type="term" value="F:ATP binding"/>
    <property type="evidence" value="ECO:0007669"/>
    <property type="project" value="UniProtKB-UniRule"/>
</dbReference>
<keyword evidence="21" id="KW-1185">Reference proteome</keyword>
<dbReference type="SUPFAM" id="SSF46785">
    <property type="entry name" value="Winged helix' DNA-binding domain"/>
    <property type="match status" value="1"/>
</dbReference>
<comment type="subunit">
    <text evidence="15">Homohexamer. Forms a ring that surrounds DNA.</text>
</comment>
<evidence type="ECO:0000256" key="4">
    <source>
        <dbReference type="ARBA" id="ARBA00022475"/>
    </source>
</evidence>
<feature type="domain" description="FtsK" evidence="19">
    <location>
        <begin position="694"/>
        <end position="913"/>
    </location>
</feature>
<dbReference type="SMART" id="SM00382">
    <property type="entry name" value="AAA"/>
    <property type="match status" value="1"/>
</dbReference>
<keyword evidence="13" id="KW-0131">Cell cycle</keyword>